<reference evidence="1 2" key="1">
    <citation type="journal article" date="2017" name="Antonie Van Leeuwenhoek">
        <title>Phylogenomic resolution of the bacterial genus Pantoea and its relationship with Erwinia and Tatumella.</title>
        <authorList>
            <person name="Palmer M."/>
            <person name="Steenkamp E.T."/>
            <person name="Coetzee M.P."/>
            <person name="Chan W.Y."/>
            <person name="van Zyl E."/>
            <person name="De Maayer P."/>
            <person name="Coutinho T.A."/>
            <person name="Blom J."/>
            <person name="Smits T.H."/>
            <person name="Duffy B."/>
            <person name="Venter S.N."/>
        </authorList>
    </citation>
    <scope>NUCLEOTIDE SEQUENCE [LARGE SCALE GENOMIC DNA]</scope>
    <source>
        <strain evidence="1 2">LMG 2657</strain>
    </source>
</reference>
<proteinExistence type="predicted"/>
<comment type="caution">
    <text evidence="1">The sequence shown here is derived from an EMBL/GenBank/DDBJ whole genome shotgun (WGS) entry which is preliminary data.</text>
</comment>
<dbReference type="EMBL" id="MLJI01000001">
    <property type="protein sequence ID" value="ORM93159.1"/>
    <property type="molecule type" value="Genomic_DNA"/>
</dbReference>
<keyword evidence="2" id="KW-1185">Reference proteome</keyword>
<sequence>MEIDEERMRMMVSAIGRAAVDLKFSGRPVTEQTIAEKLDQFRRAEPGIVGKKVYMDAADIMRYGRLQ</sequence>
<protein>
    <submittedName>
        <fullName evidence="1">Uncharacterized protein</fullName>
    </submittedName>
</protein>
<gene>
    <name evidence="1" type="ORF">HA50_07305</name>
</gene>
<accession>A0A1X1ET19</accession>
<evidence type="ECO:0000313" key="2">
    <source>
        <dbReference type="Proteomes" id="UP000193749"/>
    </source>
</evidence>
<dbReference type="Proteomes" id="UP000193749">
    <property type="component" value="Unassembled WGS sequence"/>
</dbReference>
<organism evidence="1 2">
    <name type="scientific">Pantoea cypripedii</name>
    <name type="common">Pectobacterium cypripedii</name>
    <name type="synonym">Erwinia cypripedii</name>
    <dbReference type="NCBI Taxonomy" id="55209"/>
    <lineage>
        <taxon>Bacteria</taxon>
        <taxon>Pseudomonadati</taxon>
        <taxon>Pseudomonadota</taxon>
        <taxon>Gammaproteobacteria</taxon>
        <taxon>Enterobacterales</taxon>
        <taxon>Erwiniaceae</taxon>
        <taxon>Pantoea</taxon>
    </lineage>
</organism>
<dbReference type="AlphaFoldDB" id="A0A1X1ET19"/>
<name>A0A1X1ET19_PANCY</name>
<dbReference type="OrthoDB" id="6612066at2"/>
<dbReference type="RefSeq" id="WP_084873813.1">
    <property type="nucleotide sequence ID" value="NZ_JAGGMY010000001.1"/>
</dbReference>
<evidence type="ECO:0000313" key="1">
    <source>
        <dbReference type="EMBL" id="ORM93159.1"/>
    </source>
</evidence>